<name>A0A835REY0_VANPL</name>
<dbReference type="PROSITE" id="PS51387">
    <property type="entry name" value="FAD_PCMH"/>
    <property type="match status" value="1"/>
</dbReference>
<dbReference type="Pfam" id="PF01565">
    <property type="entry name" value="FAD_binding_4"/>
    <property type="match status" value="1"/>
</dbReference>
<sequence length="518" mass="58134">MGTSPLLKLLVITLLAGIKTRSSDPAALRSTSLLSIPLHGQFTFDDISKAATDFGNRVHHVPSAVLHPGSVADVAATTRRVFQLGPNSKLTIAARGRGHSLHGQAQAPDGIVVRMESLRRAQTMWVHTGQEPYVDAPGGELWIDLLRETLKQGLAPKSWTDYLHLTVGGTLSNAGISGQAFRHGPQISNVRQLEVVTGKGDIMNCSAEANADLYHAVLGGLGQFGIITRARIELEPAPKMVKWMRVLYSDFRSFTEDQEMLVSAENTFDYIEGFVIINRSGILRNWGSSFSTQFPAQASQFVSEGKTLFCLEMAKNFDPTNPEKMKQEMVELLSRLRYIPYTLFKTEVSYLEFLDRLHSSERKLRSKGLWEVPRPWLNLLVPRSSVHFFADNVFGKIITDTSNGPILLYPMNRSNWDNRTSAVIPNEDVFYLVAFLSSTPASSGQNSFEAVLKQNEKILKLCESANIQTKQYLPHYTKLEEWRDHFGSRWEAFQRRKQDYDPLAILAPGHRIFHKAMA</sequence>
<gene>
    <name evidence="9" type="ORF">HPP92_006702</name>
</gene>
<protein>
    <recommendedName>
        <fullName evidence="3">cytokinin dehydrogenase</fullName>
        <ecNumber evidence="3">1.5.99.12</ecNumber>
    </recommendedName>
</protein>
<dbReference type="OrthoDB" id="512920at2759"/>
<organism evidence="9 10">
    <name type="scientific">Vanilla planifolia</name>
    <name type="common">Vanilla</name>
    <dbReference type="NCBI Taxonomy" id="51239"/>
    <lineage>
        <taxon>Eukaryota</taxon>
        <taxon>Viridiplantae</taxon>
        <taxon>Streptophyta</taxon>
        <taxon>Embryophyta</taxon>
        <taxon>Tracheophyta</taxon>
        <taxon>Spermatophyta</taxon>
        <taxon>Magnoliopsida</taxon>
        <taxon>Liliopsida</taxon>
        <taxon>Asparagales</taxon>
        <taxon>Orchidaceae</taxon>
        <taxon>Vanilloideae</taxon>
        <taxon>Vanilleae</taxon>
        <taxon>Vanilla</taxon>
    </lineage>
</organism>
<dbReference type="Gene3D" id="3.30.465.10">
    <property type="match status" value="1"/>
</dbReference>
<evidence type="ECO:0000256" key="1">
    <source>
        <dbReference type="ARBA" id="ARBA00001974"/>
    </source>
</evidence>
<keyword evidence="5" id="KW-0274">FAD</keyword>
<keyword evidence="6" id="KW-0560">Oxidoreductase</keyword>
<dbReference type="Gene3D" id="3.30.43.10">
    <property type="entry name" value="Uridine Diphospho-n-acetylenolpyruvylglucosamine Reductase, domain 2"/>
    <property type="match status" value="1"/>
</dbReference>
<evidence type="ECO:0000256" key="6">
    <source>
        <dbReference type="ARBA" id="ARBA00023002"/>
    </source>
</evidence>
<dbReference type="InterPro" id="IPR006094">
    <property type="entry name" value="Oxid_FAD_bind_N"/>
</dbReference>
<feature type="domain" description="FAD-binding PCMH-type" evidence="8">
    <location>
        <begin position="58"/>
        <end position="237"/>
    </location>
</feature>
<proteinExistence type="inferred from homology"/>
<comment type="caution">
    <text evidence="9">The sequence shown here is derived from an EMBL/GenBank/DDBJ whole genome shotgun (WGS) entry which is preliminary data.</text>
</comment>
<dbReference type="PANTHER" id="PTHR13878">
    <property type="entry name" value="GULONOLACTONE OXIDASE"/>
    <property type="match status" value="1"/>
</dbReference>
<dbReference type="InterPro" id="IPR016169">
    <property type="entry name" value="FAD-bd_PCMH_sub2"/>
</dbReference>
<dbReference type="GO" id="GO:0071949">
    <property type="term" value="F:FAD binding"/>
    <property type="evidence" value="ECO:0007669"/>
    <property type="project" value="InterPro"/>
</dbReference>
<dbReference type="InterPro" id="IPR050432">
    <property type="entry name" value="FAD-linked_Oxidoreductases_BP"/>
</dbReference>
<dbReference type="GO" id="GO:0009690">
    <property type="term" value="P:cytokinin metabolic process"/>
    <property type="evidence" value="ECO:0007669"/>
    <property type="project" value="InterPro"/>
</dbReference>
<reference evidence="9 10" key="1">
    <citation type="journal article" date="2020" name="Nat. Food">
        <title>A phased Vanilla planifolia genome enables genetic improvement of flavour and production.</title>
        <authorList>
            <person name="Hasing T."/>
            <person name="Tang H."/>
            <person name="Brym M."/>
            <person name="Khazi F."/>
            <person name="Huang T."/>
            <person name="Chambers A.H."/>
        </authorList>
    </citation>
    <scope>NUCLEOTIDE SEQUENCE [LARGE SCALE GENOMIC DNA]</scope>
    <source>
        <tissue evidence="9">Leaf</tissue>
    </source>
</reference>
<accession>A0A835REY0</accession>
<evidence type="ECO:0000313" key="9">
    <source>
        <dbReference type="EMBL" id="KAG0487891.1"/>
    </source>
</evidence>
<comment type="cofactor">
    <cofactor evidence="1">
        <name>FAD</name>
        <dbReference type="ChEBI" id="CHEBI:57692"/>
    </cofactor>
</comment>
<feature type="signal peptide" evidence="7">
    <location>
        <begin position="1"/>
        <end position="22"/>
    </location>
</feature>
<keyword evidence="10" id="KW-1185">Reference proteome</keyword>
<keyword evidence="7" id="KW-0732">Signal</keyword>
<evidence type="ECO:0000259" key="8">
    <source>
        <dbReference type="PROSITE" id="PS51387"/>
    </source>
</evidence>
<dbReference type="InterPro" id="IPR016170">
    <property type="entry name" value="Cytok_DH_C_sf"/>
</dbReference>
<dbReference type="SUPFAM" id="SSF55103">
    <property type="entry name" value="FAD-linked oxidases, C-terminal domain"/>
    <property type="match status" value="1"/>
</dbReference>
<dbReference type="Proteomes" id="UP000636800">
    <property type="component" value="Chromosome 3"/>
</dbReference>
<dbReference type="AlphaFoldDB" id="A0A835REY0"/>
<keyword evidence="4" id="KW-0285">Flavoprotein</keyword>
<dbReference type="InterPro" id="IPR015345">
    <property type="entry name" value="Cytokinin_DH_FAD/cytokin-bd"/>
</dbReference>
<dbReference type="InterPro" id="IPR016166">
    <property type="entry name" value="FAD-bd_PCMH"/>
</dbReference>
<feature type="chain" id="PRO_5032777945" description="cytokinin dehydrogenase" evidence="7">
    <location>
        <begin position="23"/>
        <end position="518"/>
    </location>
</feature>
<evidence type="ECO:0000256" key="2">
    <source>
        <dbReference type="ARBA" id="ARBA00005466"/>
    </source>
</evidence>
<evidence type="ECO:0000256" key="3">
    <source>
        <dbReference type="ARBA" id="ARBA00011928"/>
    </source>
</evidence>
<dbReference type="FunFam" id="3.40.462.10:FF:000001">
    <property type="entry name" value="Cytokinin dehydrogenase 2"/>
    <property type="match status" value="1"/>
</dbReference>
<dbReference type="Gene3D" id="3.40.462.10">
    <property type="entry name" value="FAD-linked oxidases, C-terminal domain"/>
    <property type="match status" value="1"/>
</dbReference>
<dbReference type="InterPro" id="IPR016164">
    <property type="entry name" value="FAD-linked_Oxase-like_C"/>
</dbReference>
<comment type="similarity">
    <text evidence="2">Belongs to the oxygen-dependent FAD-linked oxidoreductase family.</text>
</comment>
<dbReference type="InterPro" id="IPR036318">
    <property type="entry name" value="FAD-bd_PCMH-like_sf"/>
</dbReference>
<dbReference type="GO" id="GO:0019139">
    <property type="term" value="F:cytokinin dehydrogenase activity"/>
    <property type="evidence" value="ECO:0007669"/>
    <property type="project" value="UniProtKB-EC"/>
</dbReference>
<dbReference type="SUPFAM" id="SSF56176">
    <property type="entry name" value="FAD-binding/transporter-associated domain-like"/>
    <property type="match status" value="1"/>
</dbReference>
<dbReference type="EMBL" id="JADCNL010000003">
    <property type="protein sequence ID" value="KAG0487891.1"/>
    <property type="molecule type" value="Genomic_DNA"/>
</dbReference>
<evidence type="ECO:0000256" key="4">
    <source>
        <dbReference type="ARBA" id="ARBA00022630"/>
    </source>
</evidence>
<dbReference type="Pfam" id="PF09265">
    <property type="entry name" value="Cytokin-bind"/>
    <property type="match status" value="1"/>
</dbReference>
<dbReference type="PANTHER" id="PTHR13878:SF53">
    <property type="entry name" value="CYTOKININ DEHYDROGENASE 6"/>
    <property type="match status" value="1"/>
</dbReference>
<evidence type="ECO:0000256" key="5">
    <source>
        <dbReference type="ARBA" id="ARBA00022827"/>
    </source>
</evidence>
<evidence type="ECO:0000256" key="7">
    <source>
        <dbReference type="SAM" id="SignalP"/>
    </source>
</evidence>
<dbReference type="EC" id="1.5.99.12" evidence="3"/>
<evidence type="ECO:0000313" key="10">
    <source>
        <dbReference type="Proteomes" id="UP000636800"/>
    </source>
</evidence>
<dbReference type="InterPro" id="IPR016167">
    <property type="entry name" value="FAD-bd_PCMH_sub1"/>
</dbReference>